<keyword evidence="1" id="KW-0732">Signal</keyword>
<dbReference type="EMBL" id="CP151263">
    <property type="protein sequence ID" value="WZH46725.1"/>
    <property type="molecule type" value="Genomic_DNA"/>
</dbReference>
<reference evidence="2 3" key="1">
    <citation type="submission" date="2024-04" db="EMBL/GenBank/DDBJ databases">
        <title>Complete genome sequence of Fusarium acuminatum.</title>
        <authorList>
            <person name="Lan B."/>
        </authorList>
    </citation>
    <scope>NUCLEOTIDE SEQUENCE [LARGE SCALE GENOMIC DNA]</scope>
    <source>
        <strain evidence="2">1A</strain>
    </source>
</reference>
<protein>
    <submittedName>
        <fullName evidence="2">Uncharacterized protein</fullName>
    </submittedName>
</protein>
<dbReference type="Proteomes" id="UP001489902">
    <property type="component" value="Chromosome 4"/>
</dbReference>
<accession>A0ABZ2X2M1</accession>
<feature type="chain" id="PRO_5046567666" evidence="1">
    <location>
        <begin position="21"/>
        <end position="96"/>
    </location>
</feature>
<feature type="signal peptide" evidence="1">
    <location>
        <begin position="1"/>
        <end position="20"/>
    </location>
</feature>
<keyword evidence="3" id="KW-1185">Reference proteome</keyword>
<sequence>MKSSLVFISTLATLASYAIADPCATGLNYCGYNLVRKGHYREEIARELLKHRRDVNNFNMYHSLFSCGEGGVGWIGYLGTCDGGCVDGGPGKSDWC</sequence>
<name>A0ABZ2X2M1_9HYPO</name>
<evidence type="ECO:0000313" key="2">
    <source>
        <dbReference type="EMBL" id="WZH46725.1"/>
    </source>
</evidence>
<proteinExistence type="predicted"/>
<gene>
    <name evidence="2" type="ORF">QYS62_007815</name>
</gene>
<evidence type="ECO:0000256" key="1">
    <source>
        <dbReference type="SAM" id="SignalP"/>
    </source>
</evidence>
<organism evidence="2 3">
    <name type="scientific">Fusarium acuminatum</name>
    <dbReference type="NCBI Taxonomy" id="5515"/>
    <lineage>
        <taxon>Eukaryota</taxon>
        <taxon>Fungi</taxon>
        <taxon>Dikarya</taxon>
        <taxon>Ascomycota</taxon>
        <taxon>Pezizomycotina</taxon>
        <taxon>Sordariomycetes</taxon>
        <taxon>Hypocreomycetidae</taxon>
        <taxon>Hypocreales</taxon>
        <taxon>Nectriaceae</taxon>
        <taxon>Fusarium</taxon>
        <taxon>Fusarium tricinctum species complex</taxon>
    </lineage>
</organism>
<evidence type="ECO:0000313" key="3">
    <source>
        <dbReference type="Proteomes" id="UP001489902"/>
    </source>
</evidence>